<feature type="transmembrane region" description="Helical" evidence="1">
    <location>
        <begin position="41"/>
        <end position="61"/>
    </location>
</feature>
<feature type="transmembrane region" description="Helical" evidence="1">
    <location>
        <begin position="73"/>
        <end position="93"/>
    </location>
</feature>
<gene>
    <name evidence="2" type="ORF">ScoT_37110</name>
</gene>
<keyword evidence="1" id="KW-0812">Transmembrane</keyword>
<keyword evidence="1" id="KW-1133">Transmembrane helix</keyword>
<dbReference type="Proteomes" id="UP001051844">
    <property type="component" value="Unassembled WGS sequence"/>
</dbReference>
<name>A0AA37FDA5_9ACTN</name>
<dbReference type="EMBL" id="BNDZ01000005">
    <property type="protein sequence ID" value="GHI47537.1"/>
    <property type="molecule type" value="Genomic_DNA"/>
</dbReference>
<dbReference type="AlphaFoldDB" id="A0AA37FDA5"/>
<evidence type="ECO:0000313" key="2">
    <source>
        <dbReference type="EMBL" id="GHI47537.1"/>
    </source>
</evidence>
<accession>A0AA37FDA5</accession>
<sequence length="129" mass="12970">MDVRVSRGTAGAVADGGFKIALAVGYLVGAVPLGRLLGTPVWLMAVAGVVLLIGGGVELAYTGSRSMRLYTRLMIGYDSGWVLAALAGLLVAWRGGGAGGEVWMGYQVVAQAAFAGVLIAGGSSRRGSG</sequence>
<evidence type="ECO:0000256" key="1">
    <source>
        <dbReference type="SAM" id="Phobius"/>
    </source>
</evidence>
<evidence type="ECO:0000313" key="3">
    <source>
        <dbReference type="Proteomes" id="UP001051844"/>
    </source>
</evidence>
<organism evidence="2 3">
    <name type="scientific">Streptomyces albidoflavus</name>
    <dbReference type="NCBI Taxonomy" id="1886"/>
    <lineage>
        <taxon>Bacteria</taxon>
        <taxon>Bacillati</taxon>
        <taxon>Actinomycetota</taxon>
        <taxon>Actinomycetes</taxon>
        <taxon>Kitasatosporales</taxon>
        <taxon>Streptomycetaceae</taxon>
        <taxon>Streptomyces</taxon>
        <taxon>Streptomyces albidoflavus group</taxon>
    </lineage>
</organism>
<reference evidence="2" key="1">
    <citation type="submission" date="2022-09" db="EMBL/GenBank/DDBJ databases">
        <title>Whole genome shotgun sequence of Streptomyces albidoflavus NBRC 12854.</title>
        <authorList>
            <person name="Komaki H."/>
            <person name="Tamura T."/>
        </authorList>
    </citation>
    <scope>NUCLEOTIDE SEQUENCE</scope>
    <source>
        <strain evidence="2">NBRC 12854</strain>
    </source>
</reference>
<proteinExistence type="predicted"/>
<keyword evidence="1" id="KW-0472">Membrane</keyword>
<comment type="caution">
    <text evidence="2">The sequence shown here is derived from an EMBL/GenBank/DDBJ whole genome shotgun (WGS) entry which is preliminary data.</text>
</comment>
<feature type="transmembrane region" description="Helical" evidence="1">
    <location>
        <begin position="12"/>
        <end position="29"/>
    </location>
</feature>
<protein>
    <submittedName>
        <fullName evidence="2">Uncharacterized protein</fullName>
    </submittedName>
</protein>
<feature type="transmembrane region" description="Helical" evidence="1">
    <location>
        <begin position="105"/>
        <end position="123"/>
    </location>
</feature>